<accession>A0A6G1K712</accession>
<dbReference type="PROSITE" id="PS50850">
    <property type="entry name" value="MFS"/>
    <property type="match status" value="1"/>
</dbReference>
<dbReference type="EMBL" id="MU005771">
    <property type="protein sequence ID" value="KAF2708598.1"/>
    <property type="molecule type" value="Genomic_DNA"/>
</dbReference>
<evidence type="ECO:0000256" key="4">
    <source>
        <dbReference type="ARBA" id="ARBA00022989"/>
    </source>
</evidence>
<evidence type="ECO:0000256" key="3">
    <source>
        <dbReference type="ARBA" id="ARBA00022692"/>
    </source>
</evidence>
<keyword evidence="3 6" id="KW-0812">Transmembrane</keyword>
<evidence type="ECO:0000256" key="1">
    <source>
        <dbReference type="ARBA" id="ARBA00004141"/>
    </source>
</evidence>
<protein>
    <submittedName>
        <fullName evidence="8">MFS general substrate transporter</fullName>
    </submittedName>
</protein>
<dbReference type="Proteomes" id="UP000799428">
    <property type="component" value="Unassembled WGS sequence"/>
</dbReference>
<dbReference type="GO" id="GO:0022857">
    <property type="term" value="F:transmembrane transporter activity"/>
    <property type="evidence" value="ECO:0007669"/>
    <property type="project" value="InterPro"/>
</dbReference>
<feature type="non-terminal residue" evidence="8">
    <location>
        <position position="1"/>
    </location>
</feature>
<feature type="transmembrane region" description="Helical" evidence="6">
    <location>
        <begin position="105"/>
        <end position="125"/>
    </location>
</feature>
<dbReference type="InterPro" id="IPR036259">
    <property type="entry name" value="MFS_trans_sf"/>
</dbReference>
<organism evidence="8 9">
    <name type="scientific">Pleomassaria siparia CBS 279.74</name>
    <dbReference type="NCBI Taxonomy" id="1314801"/>
    <lineage>
        <taxon>Eukaryota</taxon>
        <taxon>Fungi</taxon>
        <taxon>Dikarya</taxon>
        <taxon>Ascomycota</taxon>
        <taxon>Pezizomycotina</taxon>
        <taxon>Dothideomycetes</taxon>
        <taxon>Pleosporomycetidae</taxon>
        <taxon>Pleosporales</taxon>
        <taxon>Pleomassariaceae</taxon>
        <taxon>Pleomassaria</taxon>
    </lineage>
</organism>
<feature type="transmembrane region" description="Helical" evidence="6">
    <location>
        <begin position="12"/>
        <end position="33"/>
    </location>
</feature>
<evidence type="ECO:0000259" key="7">
    <source>
        <dbReference type="PROSITE" id="PS50850"/>
    </source>
</evidence>
<feature type="transmembrane region" description="Helical" evidence="6">
    <location>
        <begin position="273"/>
        <end position="291"/>
    </location>
</feature>
<feature type="transmembrane region" description="Helical" evidence="6">
    <location>
        <begin position="337"/>
        <end position="359"/>
    </location>
</feature>
<keyword evidence="5 6" id="KW-0472">Membrane</keyword>
<evidence type="ECO:0000256" key="5">
    <source>
        <dbReference type="ARBA" id="ARBA00023136"/>
    </source>
</evidence>
<evidence type="ECO:0000256" key="2">
    <source>
        <dbReference type="ARBA" id="ARBA00022448"/>
    </source>
</evidence>
<dbReference type="FunFam" id="1.20.1720.10:FF:000012">
    <property type="entry name" value="MFS toxin efflux pump (AflT)"/>
    <property type="match status" value="1"/>
</dbReference>
<dbReference type="GO" id="GO:0005886">
    <property type="term" value="C:plasma membrane"/>
    <property type="evidence" value="ECO:0007669"/>
    <property type="project" value="TreeGrafter"/>
</dbReference>
<dbReference type="OrthoDB" id="10021397at2759"/>
<feature type="transmembrane region" description="Helical" evidence="6">
    <location>
        <begin position="45"/>
        <end position="63"/>
    </location>
</feature>
<dbReference type="PANTHER" id="PTHR23501">
    <property type="entry name" value="MAJOR FACILITATOR SUPERFAMILY"/>
    <property type="match status" value="1"/>
</dbReference>
<proteinExistence type="predicted"/>
<feature type="domain" description="Major facilitator superfamily (MFS) profile" evidence="7">
    <location>
        <begin position="10"/>
        <end position="406"/>
    </location>
</feature>
<dbReference type="Gene3D" id="1.20.1720.10">
    <property type="entry name" value="Multidrug resistance protein D"/>
    <property type="match status" value="1"/>
</dbReference>
<dbReference type="Pfam" id="PF07690">
    <property type="entry name" value="MFS_1"/>
    <property type="match status" value="1"/>
</dbReference>
<name>A0A6G1K712_9PLEO</name>
<feature type="transmembrane region" description="Helical" evidence="6">
    <location>
        <begin position="69"/>
        <end position="93"/>
    </location>
</feature>
<evidence type="ECO:0000313" key="8">
    <source>
        <dbReference type="EMBL" id="KAF2708598.1"/>
    </source>
</evidence>
<dbReference type="AlphaFoldDB" id="A0A6G1K712"/>
<gene>
    <name evidence="8" type="ORF">K504DRAFT_335011</name>
</gene>
<keyword evidence="4 6" id="KW-1133">Transmembrane helix</keyword>
<reference evidence="8" key="1">
    <citation type="journal article" date="2020" name="Stud. Mycol.">
        <title>101 Dothideomycetes genomes: a test case for predicting lifestyles and emergence of pathogens.</title>
        <authorList>
            <person name="Haridas S."/>
            <person name="Albert R."/>
            <person name="Binder M."/>
            <person name="Bloem J."/>
            <person name="Labutti K."/>
            <person name="Salamov A."/>
            <person name="Andreopoulos B."/>
            <person name="Baker S."/>
            <person name="Barry K."/>
            <person name="Bills G."/>
            <person name="Bluhm B."/>
            <person name="Cannon C."/>
            <person name="Castanera R."/>
            <person name="Culley D."/>
            <person name="Daum C."/>
            <person name="Ezra D."/>
            <person name="Gonzalez J."/>
            <person name="Henrissat B."/>
            <person name="Kuo A."/>
            <person name="Liang C."/>
            <person name="Lipzen A."/>
            <person name="Lutzoni F."/>
            <person name="Magnuson J."/>
            <person name="Mondo S."/>
            <person name="Nolan M."/>
            <person name="Ohm R."/>
            <person name="Pangilinan J."/>
            <person name="Park H.-J."/>
            <person name="Ramirez L."/>
            <person name="Alfaro M."/>
            <person name="Sun H."/>
            <person name="Tritt A."/>
            <person name="Yoshinaga Y."/>
            <person name="Zwiers L.-H."/>
            <person name="Turgeon B."/>
            <person name="Goodwin S."/>
            <person name="Spatafora J."/>
            <person name="Crous P."/>
            <person name="Grigoriev I."/>
        </authorList>
    </citation>
    <scope>NUCLEOTIDE SEQUENCE</scope>
    <source>
        <strain evidence="8">CBS 279.74</strain>
    </source>
</reference>
<comment type="subcellular location">
    <subcellularLocation>
        <location evidence="1">Membrane</location>
        <topology evidence="1">Multi-pass membrane protein</topology>
    </subcellularLocation>
</comment>
<evidence type="ECO:0000313" key="9">
    <source>
        <dbReference type="Proteomes" id="UP000799428"/>
    </source>
</evidence>
<feature type="transmembrane region" description="Helical" evidence="6">
    <location>
        <begin position="234"/>
        <end position="253"/>
    </location>
</feature>
<keyword evidence="2" id="KW-0813">Transport</keyword>
<dbReference type="SUPFAM" id="SSF103473">
    <property type="entry name" value="MFS general substrate transporter"/>
    <property type="match status" value="2"/>
</dbReference>
<feature type="transmembrane region" description="Helical" evidence="6">
    <location>
        <begin position="131"/>
        <end position="151"/>
    </location>
</feature>
<dbReference type="InterPro" id="IPR011701">
    <property type="entry name" value="MFS"/>
</dbReference>
<keyword evidence="9" id="KW-1185">Reference proteome</keyword>
<dbReference type="InterPro" id="IPR020846">
    <property type="entry name" value="MFS_dom"/>
</dbReference>
<feature type="non-terminal residue" evidence="8">
    <location>
        <position position="406"/>
    </location>
</feature>
<sequence>YPSIITRCIVVTSLMLSTFLIALDMSIIGTAIPKTTTEFNSMGDVGWYGSAFFITPASFISAWGKAYKYFSLLLVYVSAIFTFEIGSLVCALAPNSIALIIGRAVQGLGAAGVANGGYTITAFIVPPHVQPTVIGLMGSVFTVASVTGPLLGGAFTSKVTWRWCFYINIPIGGVAIIAMLIFFKTPARAKTSQFTHLGEILMNFDPIGSVLILASILCFFLAVQWGGVLKLWNWSDVIGLLAGFVVLFTVFIINEWYQGDRALIVFRILRERSIGACSGFIFFLNAGKIALQYNTPIYFQAIQGNSPLESSIKIILSILVIALSTATTSVVMGKLGFFQPFLMAAAVLATIGTGLIYTLGVKVGLGPIIGYQILYGIGCGLGVQTPNRVATVGSTAEDVSMAVSTV</sequence>
<evidence type="ECO:0000256" key="6">
    <source>
        <dbReference type="SAM" id="Phobius"/>
    </source>
</evidence>
<feature type="transmembrane region" description="Helical" evidence="6">
    <location>
        <begin position="312"/>
        <end position="331"/>
    </location>
</feature>
<feature type="transmembrane region" description="Helical" evidence="6">
    <location>
        <begin position="163"/>
        <end position="183"/>
    </location>
</feature>
<dbReference type="PRINTS" id="PR01036">
    <property type="entry name" value="TCRTETB"/>
</dbReference>
<dbReference type="PANTHER" id="PTHR23501:SF177">
    <property type="entry name" value="MAJOR FACILITATOR SUPERFAMILY (MFS) PROFILE DOMAIN-CONTAINING PROTEIN-RELATED"/>
    <property type="match status" value="1"/>
</dbReference>
<feature type="transmembrane region" description="Helical" evidence="6">
    <location>
        <begin position="203"/>
        <end position="222"/>
    </location>
</feature>